<feature type="coiled-coil region" evidence="1">
    <location>
        <begin position="200"/>
        <end position="290"/>
    </location>
</feature>
<protein>
    <submittedName>
        <fullName evidence="3">Uncharacterized protein</fullName>
    </submittedName>
</protein>
<comment type="caution">
    <text evidence="3">The sequence shown here is derived from an EMBL/GenBank/DDBJ whole genome shotgun (WGS) entry which is preliminary data.</text>
</comment>
<proteinExistence type="predicted"/>
<dbReference type="Proteomes" id="UP001470230">
    <property type="component" value="Unassembled WGS sequence"/>
</dbReference>
<keyword evidence="4" id="KW-1185">Reference proteome</keyword>
<name>A0ABR2K4A5_9EUKA</name>
<evidence type="ECO:0000313" key="3">
    <source>
        <dbReference type="EMBL" id="KAK8885688.1"/>
    </source>
</evidence>
<reference evidence="3 4" key="1">
    <citation type="submission" date="2024-04" db="EMBL/GenBank/DDBJ databases">
        <title>Tritrichomonas musculus Genome.</title>
        <authorList>
            <person name="Alves-Ferreira E."/>
            <person name="Grigg M."/>
            <person name="Lorenzi H."/>
            <person name="Galac M."/>
        </authorList>
    </citation>
    <scope>NUCLEOTIDE SEQUENCE [LARGE SCALE GENOMIC DNA]</scope>
    <source>
        <strain evidence="3 4">EAF2021</strain>
    </source>
</reference>
<evidence type="ECO:0000256" key="1">
    <source>
        <dbReference type="SAM" id="Coils"/>
    </source>
</evidence>
<dbReference type="EMBL" id="JAPFFF010000007">
    <property type="protein sequence ID" value="KAK8885688.1"/>
    <property type="molecule type" value="Genomic_DNA"/>
</dbReference>
<sequence length="312" mass="36594">MSQARTQTRKGDTQRSLSRTGSRKGATTTISKKEIDSLQSEAEGIMNEKKVSLIYALREMKKAAIEGFNFDKSSSIQAYLNYLDQDNTAKVTEALQNWLRDSINDVIGNYESNMEEVRQQIEDNEVQIRESVDQIFEEMKKRHIKEIEDNETLRNIEILREEKREKNDVRVLKKQSQNLAKSDEVEQAKLIFNKANEVHINNQKAEQENIKIKYNNLLDQICLRQRTEIEALQQRLEDLINQNEKIRHEDEVYQQKQVAVFIRHTLQKSLNDASKQLNKKENLAKVTQELKSTVIQILREQEREYLLDGELD</sequence>
<evidence type="ECO:0000313" key="4">
    <source>
        <dbReference type="Proteomes" id="UP001470230"/>
    </source>
</evidence>
<evidence type="ECO:0000256" key="2">
    <source>
        <dbReference type="SAM" id="MobiDB-lite"/>
    </source>
</evidence>
<gene>
    <name evidence="3" type="ORF">M9Y10_041140</name>
</gene>
<feature type="compositionally biased region" description="Polar residues" evidence="2">
    <location>
        <begin position="14"/>
        <end position="30"/>
    </location>
</feature>
<feature type="region of interest" description="Disordered" evidence="2">
    <location>
        <begin position="1"/>
        <end position="33"/>
    </location>
</feature>
<keyword evidence="1" id="KW-0175">Coiled coil</keyword>
<accession>A0ABR2K4A5</accession>
<organism evidence="3 4">
    <name type="scientific">Tritrichomonas musculus</name>
    <dbReference type="NCBI Taxonomy" id="1915356"/>
    <lineage>
        <taxon>Eukaryota</taxon>
        <taxon>Metamonada</taxon>
        <taxon>Parabasalia</taxon>
        <taxon>Tritrichomonadida</taxon>
        <taxon>Tritrichomonadidae</taxon>
        <taxon>Tritrichomonas</taxon>
    </lineage>
</organism>
<feature type="coiled-coil region" evidence="1">
    <location>
        <begin position="100"/>
        <end position="134"/>
    </location>
</feature>